<sequence>MYKFLQKVGAKQGLPSWSRGLEAAEAARARLVRWACGEAPAPEDPPRKKMPHALRRRWPLCPCLQNDEPPEITYCVVGGEGGLALQAVTPTHPMPPQDELDAKFAELVEELDLTAVNKAAMMDLPAAKKWQIYCSRRPPPGQVLPLATAPQVEEYIKALNEIADAFASSDGVAPESCALLDGLKTALRTRAHSFVLRFVKQGGLGALLDALQRAPRDDAINRHNLIAGIKALMNNSTGRAHVLAHPTSIDLIAQSLDTENAKTKIAALEILGAVCLVPGGHKKVLEAMVHYQKYAAERARFQSVINELDRSTGAYRDDLGLKTAIMSFVNAVLNYGAGEESLEFRLHLRYEFLMLGIQPVIEKLRKYENETLDRHIDFFEMVRNEDEKELARRFDKQHVDTKSAGGMFELLRRKLSHTAAYPHLLSMLEHLLLLPLEYNPHSQHWLLLDRVVQQVVLQQPSAGSRSASSQENVQADTSDINKVYDPDWAPLEINVGEIVHLLAKEEELVAARTKAENLQKENVDLATELAKKDKQVDQHSQEREELEGVLARLQDRLEKETAAHMESTERARHQAVRACQLEQQLNQERSERARFEKLVTEGSIPDDAKCVPNTGQQPQERSNRDVQRAAAPASPVGVPAPSPRASAPVGAYPPAPLAPLAPAAPKPKKNVPTPGNPLKSFNWSKLPDAKLHGTIWQELDDTKLYNAMDLHTIDKMFCAYQKNGVQNEGSVEDLRQLGAKPRTKILSVIDGRRAQNCTILLSKLKMTDEEICRAILRMDSGEQLPIDMVEQLAKFTPSAEEAALLEEHQDELDNMARADRFLYEISKIPHYQQRVRTLLFKKKFSVAAAEATARASTVLRAARDMTRSRRLRALLEVVLALGNYMNRYVDDFVTPYGNIAVATTACTVLRAACDMNAGPACVQLVRAARERKRWRCLRAMLEVVLVLRNYMNRGARGNASGFRLSSLSKLADTKSSVSRNTTLLHYLVELLEVQFKDILLLEEDLPHVRAAAKICVEQLEKDVGALKNGLREVSRELDYHASLSAPAPCDAFLPVMREFHAHAVCCFTQLEDLFQDMKTRLEACAHAFGEEASASPEQLFGALDAFLAQLAEARAECDAARRRRDDEERRTRHEQELKKRTMERKQASSLLSSVGKSLGKANGDCNGHSDSRDSTLTNGQKGEFDDLISALRTGDVFGDDVAKFKRSRKTSKGQKGRDSPPKSVRREDSRERSKN</sequence>
<accession>A0ACC0K6G0</accession>
<evidence type="ECO:0000313" key="2">
    <source>
        <dbReference type="Proteomes" id="UP001064048"/>
    </source>
</evidence>
<gene>
    <name evidence="1" type="ORF">MSG28_004546</name>
</gene>
<keyword evidence="2" id="KW-1185">Reference proteome</keyword>
<name>A0ACC0K6G0_CHOFU</name>
<dbReference type="Proteomes" id="UP001064048">
    <property type="component" value="Chromosome 7"/>
</dbReference>
<comment type="caution">
    <text evidence="1">The sequence shown here is derived from an EMBL/GenBank/DDBJ whole genome shotgun (WGS) entry which is preliminary data.</text>
</comment>
<dbReference type="EMBL" id="CM046107">
    <property type="protein sequence ID" value="KAI8432018.1"/>
    <property type="molecule type" value="Genomic_DNA"/>
</dbReference>
<proteinExistence type="predicted"/>
<evidence type="ECO:0000313" key="1">
    <source>
        <dbReference type="EMBL" id="KAI8432018.1"/>
    </source>
</evidence>
<reference evidence="1 2" key="1">
    <citation type="journal article" date="2022" name="Genome Biol. Evol.">
        <title>The Spruce Budworm Genome: Reconstructing the Evolutionary History of Antifreeze Proteins.</title>
        <authorList>
            <person name="Beliveau C."/>
            <person name="Gagne P."/>
            <person name="Picq S."/>
            <person name="Vernygora O."/>
            <person name="Keeling C.I."/>
            <person name="Pinkney K."/>
            <person name="Doucet D."/>
            <person name="Wen F."/>
            <person name="Johnston J.S."/>
            <person name="Maaroufi H."/>
            <person name="Boyle B."/>
            <person name="Laroche J."/>
            <person name="Dewar K."/>
            <person name="Juretic N."/>
            <person name="Blackburn G."/>
            <person name="Nisole A."/>
            <person name="Brunet B."/>
            <person name="Brandao M."/>
            <person name="Lumley L."/>
            <person name="Duan J."/>
            <person name="Quan G."/>
            <person name="Lucarotti C.J."/>
            <person name="Roe A.D."/>
            <person name="Sperling F.A.H."/>
            <person name="Levesque R.C."/>
            <person name="Cusson M."/>
        </authorList>
    </citation>
    <scope>NUCLEOTIDE SEQUENCE [LARGE SCALE GENOMIC DNA]</scope>
    <source>
        <strain evidence="1">Glfc:IPQL:Cfum</strain>
    </source>
</reference>
<organism evidence="1 2">
    <name type="scientific">Choristoneura fumiferana</name>
    <name type="common">Spruce budworm moth</name>
    <name type="synonym">Archips fumiferana</name>
    <dbReference type="NCBI Taxonomy" id="7141"/>
    <lineage>
        <taxon>Eukaryota</taxon>
        <taxon>Metazoa</taxon>
        <taxon>Ecdysozoa</taxon>
        <taxon>Arthropoda</taxon>
        <taxon>Hexapoda</taxon>
        <taxon>Insecta</taxon>
        <taxon>Pterygota</taxon>
        <taxon>Neoptera</taxon>
        <taxon>Endopterygota</taxon>
        <taxon>Lepidoptera</taxon>
        <taxon>Glossata</taxon>
        <taxon>Ditrysia</taxon>
        <taxon>Tortricoidea</taxon>
        <taxon>Tortricidae</taxon>
        <taxon>Tortricinae</taxon>
        <taxon>Choristoneura</taxon>
    </lineage>
</organism>
<protein>
    <submittedName>
        <fullName evidence="1">Uncharacterized protein</fullName>
    </submittedName>
</protein>